<dbReference type="HOGENOM" id="CLU_017692_1_2_3"/>
<dbReference type="GO" id="GO:0004185">
    <property type="term" value="F:serine-type carboxypeptidase activity"/>
    <property type="evidence" value="ECO:0007669"/>
    <property type="project" value="InterPro"/>
</dbReference>
<reference evidence="4 5" key="1">
    <citation type="submission" date="2012-06" db="EMBL/GenBank/DDBJ databases">
        <title>Finished chromosome of genome of Microcoleus sp. PCC 7113.</title>
        <authorList>
            <consortium name="US DOE Joint Genome Institute"/>
            <person name="Gugger M."/>
            <person name="Coursin T."/>
            <person name="Rippka R."/>
            <person name="Tandeau De Marsac N."/>
            <person name="Huntemann M."/>
            <person name="Wei C.-L."/>
            <person name="Han J."/>
            <person name="Detter J.C."/>
            <person name="Han C."/>
            <person name="Tapia R."/>
            <person name="Chen A."/>
            <person name="Kyrpides N."/>
            <person name="Mavromatis K."/>
            <person name="Markowitz V."/>
            <person name="Szeto E."/>
            <person name="Ivanova N."/>
            <person name="Pagani I."/>
            <person name="Pati A."/>
            <person name="Goodwin L."/>
            <person name="Nordberg H.P."/>
            <person name="Cantor M.N."/>
            <person name="Hua S.X."/>
            <person name="Woyke T."/>
            <person name="Kerfeld C.A."/>
        </authorList>
    </citation>
    <scope>NUCLEOTIDE SEQUENCE [LARGE SCALE GENOMIC DNA]</scope>
    <source>
        <strain evidence="4 5">PCC 7113</strain>
    </source>
</reference>
<dbReference type="AlphaFoldDB" id="K9WGM5"/>
<dbReference type="PRINTS" id="PR00922">
    <property type="entry name" value="DADACBPTASE3"/>
</dbReference>
<dbReference type="PANTHER" id="PTHR30023:SF0">
    <property type="entry name" value="PENICILLIN-SENSITIVE CARBOXYPEPTIDASE A"/>
    <property type="match status" value="1"/>
</dbReference>
<gene>
    <name evidence="4" type="ORF">Mic7113_3222</name>
</gene>
<dbReference type="Pfam" id="PF02113">
    <property type="entry name" value="Peptidase_S13"/>
    <property type="match status" value="1"/>
</dbReference>
<dbReference type="eggNOG" id="COG2027">
    <property type="taxonomic scope" value="Bacteria"/>
</dbReference>
<dbReference type="InterPro" id="IPR012338">
    <property type="entry name" value="Beta-lactam/transpept-like"/>
</dbReference>
<evidence type="ECO:0000256" key="3">
    <source>
        <dbReference type="SAM" id="Phobius"/>
    </source>
</evidence>
<evidence type="ECO:0000256" key="1">
    <source>
        <dbReference type="ARBA" id="ARBA00006096"/>
    </source>
</evidence>
<sequence length="524" mass="57486">MRLPTKISKSATLKPLYFKAGLILKLIILGLIGFGIDSRLLTNKSAHALASQSPNLPVAQKNQAAESICPAQLATAIEAVINRPQFRRAHWGIFVEFLSPKISDRALYNLNSDRYFIPASNTKLLTTAAALLALGSDYRIRTSIYDAGEGILQVVGRGDSSLTNAQLKDLAQQLRNKGIRTIRKLILEDNYLQGDVVNPTWEWEDIQFDYGTSVNSLILNQNAVELTLSPQKPGQPLRLSWSDAMASRQWKIENESMTSEAKTPNSVSVMAVLGQPVLRIRGQLPIDANPETFDMAIIDPANNFLQHFRNALTLEGMTVQQASVDFKTNTNQKQELAAVESPPLSLLVFETNQESNNLYAEVLLRTLQISAQQFPDTSPNSNSADIGLQQLKATLTALGVDPESYIIVDGSGLSRHNLVSPKAIVQTLQLMAKTPQARVYRNSLPVAGVSGTLKNRFRNTIAQGNIQAKTGSMTGVSTLSGYLDVPGYQPLVFSIMVNQSEQSLTTLRQGIDEIVLLLTRLRSC</sequence>
<dbReference type="SUPFAM" id="SSF56601">
    <property type="entry name" value="beta-lactamase/transpeptidase-like"/>
    <property type="match status" value="1"/>
</dbReference>
<dbReference type="KEGG" id="mic:Mic7113_3222"/>
<dbReference type="Gene3D" id="3.40.710.10">
    <property type="entry name" value="DD-peptidase/beta-lactamase superfamily"/>
    <property type="match status" value="2"/>
</dbReference>
<dbReference type="STRING" id="1173027.Mic7113_3222"/>
<dbReference type="PATRIC" id="fig|1173027.3.peg.3553"/>
<dbReference type="Proteomes" id="UP000010471">
    <property type="component" value="Chromosome"/>
</dbReference>
<dbReference type="Gene3D" id="3.50.80.20">
    <property type="entry name" value="D-Ala-D-Ala carboxypeptidase C, peptidase S13"/>
    <property type="match status" value="1"/>
</dbReference>
<evidence type="ECO:0000256" key="2">
    <source>
        <dbReference type="ARBA" id="ARBA00022801"/>
    </source>
</evidence>
<organism evidence="4 5">
    <name type="scientific">Allocoleopsis franciscana PCC 7113</name>
    <dbReference type="NCBI Taxonomy" id="1173027"/>
    <lineage>
        <taxon>Bacteria</taxon>
        <taxon>Bacillati</taxon>
        <taxon>Cyanobacteriota</taxon>
        <taxon>Cyanophyceae</taxon>
        <taxon>Coleofasciculales</taxon>
        <taxon>Coleofasciculaceae</taxon>
        <taxon>Allocoleopsis</taxon>
        <taxon>Allocoleopsis franciscana</taxon>
    </lineage>
</organism>
<protein>
    <submittedName>
        <fullName evidence="4">D-alanyl-D-alanine carboxypeptidase, serine-type, PBP4 family</fullName>
    </submittedName>
</protein>
<dbReference type="GO" id="GO:0006508">
    <property type="term" value="P:proteolysis"/>
    <property type="evidence" value="ECO:0007669"/>
    <property type="project" value="InterPro"/>
</dbReference>
<keyword evidence="3" id="KW-0812">Transmembrane</keyword>
<dbReference type="PANTHER" id="PTHR30023">
    <property type="entry name" value="D-ALANYL-D-ALANINE CARBOXYPEPTIDASE"/>
    <property type="match status" value="1"/>
</dbReference>
<keyword evidence="5" id="KW-1185">Reference proteome</keyword>
<keyword evidence="3" id="KW-1133">Transmembrane helix</keyword>
<keyword evidence="4" id="KW-0645">Protease</keyword>
<feature type="transmembrane region" description="Helical" evidence="3">
    <location>
        <begin position="16"/>
        <end position="36"/>
    </location>
</feature>
<keyword evidence="2" id="KW-0378">Hydrolase</keyword>
<proteinExistence type="inferred from homology"/>
<evidence type="ECO:0000313" key="4">
    <source>
        <dbReference type="EMBL" id="AFZ18961.1"/>
    </source>
</evidence>
<comment type="similarity">
    <text evidence="1">Belongs to the peptidase S13 family.</text>
</comment>
<keyword evidence="4" id="KW-0121">Carboxypeptidase</keyword>
<keyword evidence="3" id="KW-0472">Membrane</keyword>
<dbReference type="NCBIfam" id="TIGR00666">
    <property type="entry name" value="PBP4"/>
    <property type="match status" value="1"/>
</dbReference>
<evidence type="ECO:0000313" key="5">
    <source>
        <dbReference type="Proteomes" id="UP000010471"/>
    </source>
</evidence>
<name>K9WGM5_9CYAN</name>
<accession>K9WGM5</accession>
<dbReference type="GO" id="GO:0000270">
    <property type="term" value="P:peptidoglycan metabolic process"/>
    <property type="evidence" value="ECO:0007669"/>
    <property type="project" value="TreeGrafter"/>
</dbReference>
<dbReference type="EMBL" id="CP003630">
    <property type="protein sequence ID" value="AFZ18961.1"/>
    <property type="molecule type" value="Genomic_DNA"/>
</dbReference>
<dbReference type="InterPro" id="IPR000667">
    <property type="entry name" value="Peptidase_S13"/>
</dbReference>
<dbReference type="MEROPS" id="S13.002"/>